<evidence type="ECO:0000256" key="6">
    <source>
        <dbReference type="ARBA" id="ARBA00023034"/>
    </source>
</evidence>
<keyword evidence="6" id="KW-0333">Golgi apparatus</keyword>
<reference evidence="8 9" key="2">
    <citation type="journal article" date="2017" name="Nature">
        <title>The Apostasia genome and the evolution of orchids.</title>
        <authorList>
            <person name="Zhang G.Q."/>
            <person name="Liu K.W."/>
            <person name="Li Z."/>
            <person name="Lohaus R."/>
            <person name="Hsiao Y.Y."/>
            <person name="Niu S.C."/>
            <person name="Wang J.Y."/>
            <person name="Lin Y.C."/>
            <person name="Xu Q."/>
            <person name="Chen L.J."/>
            <person name="Yoshida K."/>
            <person name="Fujiwara S."/>
            <person name="Wang Z.W."/>
            <person name="Zhang Y.Q."/>
            <person name="Mitsuda N."/>
            <person name="Wang M."/>
            <person name="Liu G.H."/>
            <person name="Pecoraro L."/>
            <person name="Huang H.X."/>
            <person name="Xiao X.J."/>
            <person name="Lin M."/>
            <person name="Wu X.Y."/>
            <person name="Wu W.L."/>
            <person name="Chen Y.Y."/>
            <person name="Chang S.B."/>
            <person name="Sakamoto S."/>
            <person name="Ohme-Takagi M."/>
            <person name="Yagi M."/>
            <person name="Zeng S.J."/>
            <person name="Shen C.Y."/>
            <person name="Yeh C.M."/>
            <person name="Luo Y.B."/>
            <person name="Tsai W.C."/>
            <person name="Van de Peer Y."/>
            <person name="Liu Z.J."/>
        </authorList>
    </citation>
    <scope>NUCLEOTIDE SEQUENCE [LARGE SCALE GENOMIC DNA]</scope>
    <source>
        <tissue evidence="8">The whole plant</tissue>
    </source>
</reference>
<dbReference type="EMBL" id="KZ502926">
    <property type="protein sequence ID" value="PKU70527.1"/>
    <property type="molecule type" value="Genomic_DNA"/>
</dbReference>
<evidence type="ECO:0000256" key="2">
    <source>
        <dbReference type="ARBA" id="ARBA00022676"/>
    </source>
</evidence>
<protein>
    <submittedName>
        <fullName evidence="8">Glucomannan 4-beta-mannosyltransferase 9</fullName>
    </submittedName>
</protein>
<evidence type="ECO:0000256" key="7">
    <source>
        <dbReference type="ARBA" id="ARBA00023136"/>
    </source>
</evidence>
<dbReference type="SUPFAM" id="SSF53448">
    <property type="entry name" value="Nucleotide-diphospho-sugar transferases"/>
    <property type="match status" value="1"/>
</dbReference>
<dbReference type="InterPro" id="IPR029044">
    <property type="entry name" value="Nucleotide-diphossugar_trans"/>
</dbReference>
<sequence length="227" mass="25755">MECERWASKGINIRYEIRANKNGYKAGALKEGMKHSYVSNCDFDAIFDADFQPEADFLCHTNGGEKIELKDNCNVTTFLRNELMVQECAIPHGLDPFVYVSNGLVNMNARCGDIKSFVLEKASEVGCENDLHRRHLSCTDLFKEPSKYAWSNFCDDHFIVSYQRIVLVTSKRVMLLQPLSLDKLDRKPSKIGWDVPCEELLALELAKASPSFVIGKPLNDIISIRKL</sequence>
<proteinExistence type="predicted"/>
<dbReference type="GO" id="GO:0000139">
    <property type="term" value="C:Golgi membrane"/>
    <property type="evidence" value="ECO:0007669"/>
    <property type="project" value="UniProtKB-SubCell"/>
</dbReference>
<evidence type="ECO:0000313" key="8">
    <source>
        <dbReference type="EMBL" id="PKU70527.1"/>
    </source>
</evidence>
<gene>
    <name evidence="8" type="primary">CSLA9</name>
    <name evidence="8" type="ORF">MA16_Dca008644</name>
</gene>
<accession>A0A2I0W4E1</accession>
<name>A0A2I0W4E1_9ASPA</name>
<keyword evidence="3 8" id="KW-0808">Transferase</keyword>
<dbReference type="PANTHER" id="PTHR32044:SF77">
    <property type="entry name" value="GLUCOMANNAN 4-BETA-MANNOSYLTRANSFERASE 9"/>
    <property type="match status" value="1"/>
</dbReference>
<evidence type="ECO:0000256" key="4">
    <source>
        <dbReference type="ARBA" id="ARBA00022692"/>
    </source>
</evidence>
<keyword evidence="5" id="KW-1133">Transmembrane helix</keyword>
<keyword evidence="7" id="KW-0472">Membrane</keyword>
<evidence type="ECO:0000256" key="5">
    <source>
        <dbReference type="ARBA" id="ARBA00022989"/>
    </source>
</evidence>
<reference evidence="8 9" key="1">
    <citation type="journal article" date="2016" name="Sci. Rep.">
        <title>The Dendrobium catenatum Lindl. genome sequence provides insights into polysaccharide synthase, floral development and adaptive evolution.</title>
        <authorList>
            <person name="Zhang G.Q."/>
            <person name="Xu Q."/>
            <person name="Bian C."/>
            <person name="Tsai W.C."/>
            <person name="Yeh C.M."/>
            <person name="Liu K.W."/>
            <person name="Yoshida K."/>
            <person name="Zhang L.S."/>
            <person name="Chang S.B."/>
            <person name="Chen F."/>
            <person name="Shi Y."/>
            <person name="Su Y.Y."/>
            <person name="Zhang Y.Q."/>
            <person name="Chen L.J."/>
            <person name="Yin Y."/>
            <person name="Lin M."/>
            <person name="Huang H."/>
            <person name="Deng H."/>
            <person name="Wang Z.W."/>
            <person name="Zhu S.L."/>
            <person name="Zhao X."/>
            <person name="Deng C."/>
            <person name="Niu S.C."/>
            <person name="Huang J."/>
            <person name="Wang M."/>
            <person name="Liu G.H."/>
            <person name="Yang H.J."/>
            <person name="Xiao X.J."/>
            <person name="Hsiao Y.Y."/>
            <person name="Wu W.L."/>
            <person name="Chen Y.Y."/>
            <person name="Mitsuda N."/>
            <person name="Ohme-Takagi M."/>
            <person name="Luo Y.B."/>
            <person name="Van de Peer Y."/>
            <person name="Liu Z.J."/>
        </authorList>
    </citation>
    <scope>NUCLEOTIDE SEQUENCE [LARGE SCALE GENOMIC DNA]</scope>
    <source>
        <tissue evidence="8">The whole plant</tissue>
    </source>
</reference>
<evidence type="ECO:0000256" key="1">
    <source>
        <dbReference type="ARBA" id="ARBA00004394"/>
    </source>
</evidence>
<organism evidence="8 9">
    <name type="scientific">Dendrobium catenatum</name>
    <dbReference type="NCBI Taxonomy" id="906689"/>
    <lineage>
        <taxon>Eukaryota</taxon>
        <taxon>Viridiplantae</taxon>
        <taxon>Streptophyta</taxon>
        <taxon>Embryophyta</taxon>
        <taxon>Tracheophyta</taxon>
        <taxon>Spermatophyta</taxon>
        <taxon>Magnoliopsida</taxon>
        <taxon>Liliopsida</taxon>
        <taxon>Asparagales</taxon>
        <taxon>Orchidaceae</taxon>
        <taxon>Epidendroideae</taxon>
        <taxon>Malaxideae</taxon>
        <taxon>Dendrobiinae</taxon>
        <taxon>Dendrobium</taxon>
    </lineage>
</organism>
<keyword evidence="4" id="KW-0812">Transmembrane</keyword>
<keyword evidence="9" id="KW-1185">Reference proteome</keyword>
<dbReference type="GO" id="GO:0051753">
    <property type="term" value="F:mannan synthase activity"/>
    <property type="evidence" value="ECO:0007669"/>
    <property type="project" value="TreeGrafter"/>
</dbReference>
<evidence type="ECO:0000313" key="9">
    <source>
        <dbReference type="Proteomes" id="UP000233837"/>
    </source>
</evidence>
<comment type="subcellular location">
    <subcellularLocation>
        <location evidence="1">Golgi apparatus membrane</location>
    </subcellularLocation>
</comment>
<dbReference type="PANTHER" id="PTHR32044">
    <property type="entry name" value="GLUCOMANNAN 4-BETA-MANNOSYLTRANSFERASE 9"/>
    <property type="match status" value="1"/>
</dbReference>
<keyword evidence="2 8" id="KW-0328">Glycosyltransferase</keyword>
<dbReference type="Gene3D" id="3.90.550.10">
    <property type="entry name" value="Spore Coat Polysaccharide Biosynthesis Protein SpsA, Chain A"/>
    <property type="match status" value="1"/>
</dbReference>
<dbReference type="AlphaFoldDB" id="A0A2I0W4E1"/>
<dbReference type="Proteomes" id="UP000233837">
    <property type="component" value="Unassembled WGS sequence"/>
</dbReference>
<evidence type="ECO:0000256" key="3">
    <source>
        <dbReference type="ARBA" id="ARBA00022679"/>
    </source>
</evidence>